<dbReference type="InterPro" id="IPR036249">
    <property type="entry name" value="Thioredoxin-like_sf"/>
</dbReference>
<dbReference type="PANTHER" id="PTHR12151:SF8">
    <property type="entry name" value="THIOREDOXIN DOMAIN-CONTAINING PROTEIN"/>
    <property type="match status" value="1"/>
</dbReference>
<comment type="similarity">
    <text evidence="1">Belongs to the SCO1/2 family.</text>
</comment>
<feature type="domain" description="Thioredoxin" evidence="4">
    <location>
        <begin position="52"/>
        <end position="214"/>
    </location>
</feature>
<dbReference type="PROSITE" id="PS51352">
    <property type="entry name" value="THIOREDOXIN_2"/>
    <property type="match status" value="1"/>
</dbReference>
<dbReference type="AlphaFoldDB" id="A0A3B1AQY5"/>
<evidence type="ECO:0000256" key="2">
    <source>
        <dbReference type="ARBA" id="ARBA00023008"/>
    </source>
</evidence>
<accession>A0A3B1AQY5</accession>
<name>A0A3B1AQY5_9ZZZZ</name>
<evidence type="ECO:0000256" key="3">
    <source>
        <dbReference type="SAM" id="Phobius"/>
    </source>
</evidence>
<dbReference type="Pfam" id="PF02630">
    <property type="entry name" value="SCO1-SenC"/>
    <property type="match status" value="1"/>
</dbReference>
<keyword evidence="2" id="KW-0186">Copper</keyword>
<organism evidence="5">
    <name type="scientific">hydrothermal vent metagenome</name>
    <dbReference type="NCBI Taxonomy" id="652676"/>
    <lineage>
        <taxon>unclassified sequences</taxon>
        <taxon>metagenomes</taxon>
        <taxon>ecological metagenomes</taxon>
    </lineage>
</organism>
<proteinExistence type="inferred from homology"/>
<sequence>MQLTKPIVGALFLLLGFAPAQSATPSISSVSSSDAEVESEFKHKAALKASQAAIGTKLSNHRFMTSNGSVLFMEELRGKPLLISLIYTSCYHTCPMITRNLAEVVEKARDALGEESFNIALIGFDTNTDTPGAMRYFGRQQGVNGEGWKLLSTDKATIDSLTKELGFIYYPSSRGFDHLVQATVVDEHGEIYRQVYGEVINTPQLIEPLKELVFGRPVAGQSLLTDIVNRVKLFCTIYDPNRDAYIFDYSLFLQALIGLSILIPGFVFVVRAWRRTG</sequence>
<keyword evidence="3" id="KW-0472">Membrane</keyword>
<dbReference type="CDD" id="cd02968">
    <property type="entry name" value="SCO"/>
    <property type="match status" value="1"/>
</dbReference>
<protein>
    <recommendedName>
        <fullName evidence="4">Thioredoxin domain-containing protein</fullName>
    </recommendedName>
</protein>
<evidence type="ECO:0000313" key="5">
    <source>
        <dbReference type="EMBL" id="VAX08369.1"/>
    </source>
</evidence>
<keyword evidence="3" id="KW-0812">Transmembrane</keyword>
<dbReference type="SUPFAM" id="SSF52833">
    <property type="entry name" value="Thioredoxin-like"/>
    <property type="match status" value="1"/>
</dbReference>
<reference evidence="5" key="1">
    <citation type="submission" date="2018-06" db="EMBL/GenBank/DDBJ databases">
        <authorList>
            <person name="Zhirakovskaya E."/>
        </authorList>
    </citation>
    <scope>NUCLEOTIDE SEQUENCE</scope>
</reference>
<dbReference type="EMBL" id="UOFX01000035">
    <property type="protein sequence ID" value="VAX08369.1"/>
    <property type="molecule type" value="Genomic_DNA"/>
</dbReference>
<dbReference type="PANTHER" id="PTHR12151">
    <property type="entry name" value="ELECTRON TRANSPORT PROTIN SCO1/SENC FAMILY MEMBER"/>
    <property type="match status" value="1"/>
</dbReference>
<dbReference type="Gene3D" id="3.40.30.10">
    <property type="entry name" value="Glutaredoxin"/>
    <property type="match status" value="1"/>
</dbReference>
<gene>
    <name evidence="5" type="ORF">MNBD_GAMMA26-551</name>
</gene>
<evidence type="ECO:0000259" key="4">
    <source>
        <dbReference type="PROSITE" id="PS51352"/>
    </source>
</evidence>
<keyword evidence="3" id="KW-1133">Transmembrane helix</keyword>
<dbReference type="InterPro" id="IPR013766">
    <property type="entry name" value="Thioredoxin_domain"/>
</dbReference>
<dbReference type="InterPro" id="IPR003782">
    <property type="entry name" value="SCO1/SenC"/>
</dbReference>
<feature type="transmembrane region" description="Helical" evidence="3">
    <location>
        <begin position="251"/>
        <end position="273"/>
    </location>
</feature>
<evidence type="ECO:0000256" key="1">
    <source>
        <dbReference type="ARBA" id="ARBA00010996"/>
    </source>
</evidence>